<evidence type="ECO:0000313" key="4">
    <source>
        <dbReference type="Proteomes" id="UP001266099"/>
    </source>
</evidence>
<feature type="transmembrane region" description="Helical" evidence="2">
    <location>
        <begin position="467"/>
        <end position="489"/>
    </location>
</feature>
<keyword evidence="2" id="KW-0812">Transmembrane</keyword>
<feature type="transmembrane region" description="Helical" evidence="2">
    <location>
        <begin position="551"/>
        <end position="572"/>
    </location>
</feature>
<feature type="transmembrane region" description="Helical" evidence="2">
    <location>
        <begin position="851"/>
        <end position="873"/>
    </location>
</feature>
<feature type="transmembrane region" description="Helical" evidence="2">
    <location>
        <begin position="701"/>
        <end position="718"/>
    </location>
</feature>
<feature type="transmembrane region" description="Helical" evidence="2">
    <location>
        <begin position="822"/>
        <end position="845"/>
    </location>
</feature>
<feature type="transmembrane region" description="Helical" evidence="2">
    <location>
        <begin position="600"/>
        <end position="625"/>
    </location>
</feature>
<gene>
    <name evidence="3" type="ORF">J2S36_001174</name>
</gene>
<organism evidence="3 4">
    <name type="scientific">Arcanobacterium hippocoleae</name>
    <dbReference type="NCBI Taxonomy" id="149017"/>
    <lineage>
        <taxon>Bacteria</taxon>
        <taxon>Bacillati</taxon>
        <taxon>Actinomycetota</taxon>
        <taxon>Actinomycetes</taxon>
        <taxon>Actinomycetales</taxon>
        <taxon>Actinomycetaceae</taxon>
        <taxon>Arcanobacterium</taxon>
    </lineage>
</organism>
<protein>
    <submittedName>
        <fullName evidence="3">Uncharacterized protein</fullName>
    </submittedName>
</protein>
<proteinExistence type="predicted"/>
<feature type="transmembrane region" description="Helical" evidence="2">
    <location>
        <begin position="645"/>
        <end position="664"/>
    </location>
</feature>
<keyword evidence="2" id="KW-0472">Membrane</keyword>
<feature type="transmembrane region" description="Helical" evidence="2">
    <location>
        <begin position="782"/>
        <end position="801"/>
    </location>
</feature>
<evidence type="ECO:0000256" key="2">
    <source>
        <dbReference type="SAM" id="Phobius"/>
    </source>
</evidence>
<keyword evidence="2" id="KW-1133">Transmembrane helix</keyword>
<name>A0ABU1T448_9ACTO</name>
<dbReference type="EMBL" id="JAVDUJ010000001">
    <property type="protein sequence ID" value="MDR6939631.1"/>
    <property type="molecule type" value="Genomic_DNA"/>
</dbReference>
<feature type="region of interest" description="Disordered" evidence="1">
    <location>
        <begin position="272"/>
        <end position="292"/>
    </location>
</feature>
<dbReference type="Proteomes" id="UP001266099">
    <property type="component" value="Unassembled WGS sequence"/>
</dbReference>
<feature type="transmembrane region" description="Helical" evidence="2">
    <location>
        <begin position="521"/>
        <end position="545"/>
    </location>
</feature>
<reference evidence="3 4" key="1">
    <citation type="submission" date="2023-07" db="EMBL/GenBank/DDBJ databases">
        <title>Sequencing the genomes of 1000 actinobacteria strains.</title>
        <authorList>
            <person name="Klenk H.-P."/>
        </authorList>
    </citation>
    <scope>NUCLEOTIDE SEQUENCE [LARGE SCALE GENOMIC DNA]</scope>
    <source>
        <strain evidence="3 4">DSM 15539</strain>
    </source>
</reference>
<evidence type="ECO:0000256" key="1">
    <source>
        <dbReference type="SAM" id="MobiDB-lite"/>
    </source>
</evidence>
<dbReference type="RefSeq" id="WP_309956451.1">
    <property type="nucleotide sequence ID" value="NZ_JAVDUJ010000001.1"/>
</dbReference>
<feature type="transmembrane region" description="Helical" evidence="2">
    <location>
        <begin position="725"/>
        <end position="746"/>
    </location>
</feature>
<comment type="caution">
    <text evidence="3">The sequence shown here is derived from an EMBL/GenBank/DDBJ whole genome shotgun (WGS) entry which is preliminary data.</text>
</comment>
<keyword evidence="4" id="KW-1185">Reference proteome</keyword>
<evidence type="ECO:0000313" key="3">
    <source>
        <dbReference type="EMBL" id="MDR6939631.1"/>
    </source>
</evidence>
<feature type="transmembrane region" description="Helical" evidence="2">
    <location>
        <begin position="676"/>
        <end position="695"/>
    </location>
</feature>
<accession>A0ABU1T448</accession>
<sequence>MKATMQQRMARIMLMLSLCVLFAVVLLSLFRIAFLDKQLQADVGNPGNPAAQRTIFLGTTGVSWDLVNPATAPNLLRAATSEQAKVANLVVKVQADTTCPDSGWLTLNTGVRTIGLAQADEQCRHLPIIKANHRTWQIADWEQYLVANDGNKYQPKFGNLAQVLAANSQQIGVIGAGAALAMGNESGNIGDSAIQLKSGMAGANLKTGMQQTKVQYFQLAPVQAGKARLVTAADNAVGKRNSDVVQLQNALAKLADAQMVIADLGAARNDAPLAAHGKKDPQSASALSASFHPPASPGAALANDVAQIDRRFALVLDELRRQDDDFSLSTGKIRRTQIIFASLGEADRTGAKMQAYFSADLADIPDLPVAQQASLPNSAAIKSGAAIDSSELAFTNSTRIAGVVQSTDLLPTLAANANSQNANGMEVDLKNAVGAPITNYLGKNTPGSQIAKVIETGIRAEAVRSSLGFAFVAFSVLVVILSILAVLILRRREGALSPIITDPDRETPTAPRGLGKLRFEAFAAAPFVHILLLTCGAIPVSSFLINLFSWWYLPFSAFTSLFLILFLAWVIAQSIWQISRKMSTVWRITTAIPEIAPSTIAVALIALITVLTLTLDVIGGSYLHFSSIFGVQAQHAGRFYGFGNSAFVIFALSMLILTAFGLHLMRIASAANTYRYLFVTVMLALAVYVDGSPMLGADFGGPPAMICAFLVLLLLHLGRRLNRRSVFVFLLLGLASTVGIAILDWLRPARKRTHLGKFIESVLQGDFFPVVSRKLAGWFTDVSGIVWLLVIFFAVCGIWKLRHFSRVRTVFHAQDLTIAGKVVLPADFLACQIAILMLLIFGLAINDSGLLLPFIGLVYGLPLGFALAFGTLLDWQQPNSATEA</sequence>